<dbReference type="InterPro" id="IPR003615">
    <property type="entry name" value="HNH_nuc"/>
</dbReference>
<gene>
    <name evidence="2" type="ORF">BN948_03973</name>
</gene>
<reference evidence="3" key="1">
    <citation type="submission" date="2014-11" db="EMBL/GenBank/DDBJ databases">
        <title>Draft genome sequence of Hydrogenophaga intermedia S1.</title>
        <authorList>
            <person name="Gan H.M."/>
            <person name="Chew T.H."/>
            <person name="Stolz A."/>
        </authorList>
    </citation>
    <scope>NUCLEOTIDE SEQUENCE [LARGE SCALE GENOMIC DNA]</scope>
    <source>
        <strain evidence="3">S1</strain>
    </source>
</reference>
<dbReference type="Proteomes" id="UP000028878">
    <property type="component" value="Unassembled WGS sequence"/>
</dbReference>
<dbReference type="AlphaFoldDB" id="A0A1L1PL91"/>
<keyword evidence="3" id="KW-1185">Reference proteome</keyword>
<feature type="domain" description="HNH nuclease" evidence="1">
    <location>
        <begin position="193"/>
        <end position="244"/>
    </location>
</feature>
<proteinExistence type="predicted"/>
<dbReference type="EMBL" id="CCAE010000045">
    <property type="protein sequence ID" value="CDN89534.1"/>
    <property type="molecule type" value="Genomic_DNA"/>
</dbReference>
<accession>A0A1L1PL91</accession>
<evidence type="ECO:0000259" key="1">
    <source>
        <dbReference type="Pfam" id="PF13391"/>
    </source>
</evidence>
<organism evidence="2 3">
    <name type="scientific">Hydrogenophaga intermedia</name>
    <dbReference type="NCBI Taxonomy" id="65786"/>
    <lineage>
        <taxon>Bacteria</taxon>
        <taxon>Pseudomonadati</taxon>
        <taxon>Pseudomonadota</taxon>
        <taxon>Betaproteobacteria</taxon>
        <taxon>Burkholderiales</taxon>
        <taxon>Comamonadaceae</taxon>
        <taxon>Hydrogenophaga</taxon>
    </lineage>
</organism>
<dbReference type="RefSeq" id="WP_081922007.1">
    <property type="nucleotide sequence ID" value="NZ_VCPF01000001.1"/>
</dbReference>
<protein>
    <recommendedName>
        <fullName evidence="1">HNH nuclease domain-containing protein</fullName>
    </recommendedName>
</protein>
<name>A0A1L1PL91_HYDIT</name>
<dbReference type="Pfam" id="PF13391">
    <property type="entry name" value="HNH_2"/>
    <property type="match status" value="1"/>
</dbReference>
<evidence type="ECO:0000313" key="3">
    <source>
        <dbReference type="Proteomes" id="UP000028878"/>
    </source>
</evidence>
<evidence type="ECO:0000313" key="2">
    <source>
        <dbReference type="EMBL" id="CDN89534.1"/>
    </source>
</evidence>
<sequence>MPSYYWVNQGGTFEEERKAGLLWAPERTSTGSRLVHWDTMTELLPEDMVFNYANGAIRAYAIVNSAAVSMMRPYDVGSPYSSAQGGRVVMCSYRTLRSPIPLTAVTANEALRVELQSGRNPVLDRRGAVAQKYLCAISPIAGQLVASLGDISPPPTKSPTPALTPTEVSRLVDARLGQGKFRDELLIEFNGKCPVTGLAIPDLLRASHIKAWTQADNHERLDRNNGLLLAAGVDAAFDKGYIAFSDNGELLVSSRLSLFHRTALGIPTGTYTLQREFITPQRRQHLEFHRAKYGL</sequence>